<dbReference type="AlphaFoldDB" id="A0A9D7S8A4"/>
<feature type="signal peptide" evidence="1">
    <location>
        <begin position="1"/>
        <end position="21"/>
    </location>
</feature>
<organism evidence="2 3">
    <name type="scientific">Candidatus Defluviibacterium haderslevense</name>
    <dbReference type="NCBI Taxonomy" id="2981993"/>
    <lineage>
        <taxon>Bacteria</taxon>
        <taxon>Pseudomonadati</taxon>
        <taxon>Bacteroidota</taxon>
        <taxon>Saprospiria</taxon>
        <taxon>Saprospirales</taxon>
        <taxon>Saprospiraceae</taxon>
        <taxon>Candidatus Defluviibacterium</taxon>
    </lineage>
</organism>
<dbReference type="EMBL" id="JADKFW010000005">
    <property type="protein sequence ID" value="MBK9717603.1"/>
    <property type="molecule type" value="Genomic_DNA"/>
</dbReference>
<sequence length="254" mass="28371">MRQLYCFLLLCVCLNLSYSQVCVPDSIYRDSSAGVYPKPITPDRPNGGITKKACINRPYDFTMTVIIPDTLTVPGIPFLVNLEYAKINPTGAISNLPEGIGYECNPPDCKFLKKTQGCIILKGTPTSANTPKDYKPIIMLTMGTSFGPIDISYPGPQFPGEYILTLLDESCNVASKDVYLKNNAWYPNPCDGFLFNPSNHVEDVKLINSQGQLVQFEQQINGAFEFDSELPNGVYLLMWRDGELKLSQRIMLMR</sequence>
<feature type="chain" id="PRO_5038499225" evidence="1">
    <location>
        <begin position="22"/>
        <end position="254"/>
    </location>
</feature>
<dbReference type="NCBIfam" id="TIGR04183">
    <property type="entry name" value="Por_Secre_tail"/>
    <property type="match status" value="1"/>
</dbReference>
<evidence type="ECO:0000256" key="1">
    <source>
        <dbReference type="SAM" id="SignalP"/>
    </source>
</evidence>
<dbReference type="InterPro" id="IPR026444">
    <property type="entry name" value="Secre_tail"/>
</dbReference>
<evidence type="ECO:0000313" key="2">
    <source>
        <dbReference type="EMBL" id="MBK9717603.1"/>
    </source>
</evidence>
<gene>
    <name evidence="2" type="ORF">IPO85_08845</name>
</gene>
<accession>A0A9D7S8A4</accession>
<keyword evidence="1" id="KW-0732">Signal</keyword>
<proteinExistence type="predicted"/>
<reference evidence="2 3" key="1">
    <citation type="submission" date="2020-10" db="EMBL/GenBank/DDBJ databases">
        <title>Connecting structure to function with the recovery of over 1000 high-quality activated sludge metagenome-assembled genomes encoding full-length rRNA genes using long-read sequencing.</title>
        <authorList>
            <person name="Singleton C.M."/>
            <person name="Petriglieri F."/>
            <person name="Kristensen J.M."/>
            <person name="Kirkegaard R.H."/>
            <person name="Michaelsen T.Y."/>
            <person name="Andersen M.H."/>
            <person name="Karst S.M."/>
            <person name="Dueholm M.S."/>
            <person name="Nielsen P.H."/>
            <person name="Albertsen M."/>
        </authorList>
    </citation>
    <scope>NUCLEOTIDE SEQUENCE [LARGE SCALE GENOMIC DNA]</scope>
    <source>
        <strain evidence="2">Ribe_18-Q3-R11-54_BAT3C.373</strain>
    </source>
</reference>
<dbReference type="Proteomes" id="UP000808349">
    <property type="component" value="Unassembled WGS sequence"/>
</dbReference>
<comment type="caution">
    <text evidence="2">The sequence shown here is derived from an EMBL/GenBank/DDBJ whole genome shotgun (WGS) entry which is preliminary data.</text>
</comment>
<name>A0A9D7S8A4_9BACT</name>
<protein>
    <submittedName>
        <fullName evidence="2">T9SS type A sorting domain-containing protein</fullName>
    </submittedName>
</protein>
<evidence type="ECO:0000313" key="3">
    <source>
        <dbReference type="Proteomes" id="UP000808349"/>
    </source>
</evidence>